<evidence type="ECO:0000313" key="1">
    <source>
        <dbReference type="EMBL" id="KAK5794079.1"/>
    </source>
</evidence>
<accession>A0ABR0NGE0</accession>
<sequence>MCEAYDEWKGDIICRLVTKGITACLLIRLPKALGRFHGLGDVSTPGASSNAYQDSIELPKTPITRACSKHFLEVILASNAKPWFETRANAHKINSKQLSKEPVHCWQADPSSFLASRALSSSTQLI</sequence>
<protein>
    <submittedName>
        <fullName evidence="1">Uncharacterized protein</fullName>
    </submittedName>
</protein>
<evidence type="ECO:0000313" key="2">
    <source>
        <dbReference type="Proteomes" id="UP001358586"/>
    </source>
</evidence>
<reference evidence="1 2" key="1">
    <citation type="submission" date="2023-03" db="EMBL/GenBank/DDBJ databases">
        <title>WGS of Gossypium arboreum.</title>
        <authorList>
            <person name="Yu D."/>
        </authorList>
    </citation>
    <scope>NUCLEOTIDE SEQUENCE [LARGE SCALE GENOMIC DNA]</scope>
    <source>
        <tissue evidence="1">Leaf</tissue>
    </source>
</reference>
<comment type="caution">
    <text evidence="1">The sequence shown here is derived from an EMBL/GenBank/DDBJ whole genome shotgun (WGS) entry which is preliminary data.</text>
</comment>
<keyword evidence="2" id="KW-1185">Reference proteome</keyword>
<gene>
    <name evidence="1" type="ORF">PVK06_035275</name>
</gene>
<dbReference type="EMBL" id="JARKNE010000010">
    <property type="protein sequence ID" value="KAK5794079.1"/>
    <property type="molecule type" value="Genomic_DNA"/>
</dbReference>
<proteinExistence type="predicted"/>
<dbReference type="Proteomes" id="UP001358586">
    <property type="component" value="Chromosome 10"/>
</dbReference>
<organism evidence="1 2">
    <name type="scientific">Gossypium arboreum</name>
    <name type="common">Tree cotton</name>
    <name type="synonym">Gossypium nanking</name>
    <dbReference type="NCBI Taxonomy" id="29729"/>
    <lineage>
        <taxon>Eukaryota</taxon>
        <taxon>Viridiplantae</taxon>
        <taxon>Streptophyta</taxon>
        <taxon>Embryophyta</taxon>
        <taxon>Tracheophyta</taxon>
        <taxon>Spermatophyta</taxon>
        <taxon>Magnoliopsida</taxon>
        <taxon>eudicotyledons</taxon>
        <taxon>Gunneridae</taxon>
        <taxon>Pentapetalae</taxon>
        <taxon>rosids</taxon>
        <taxon>malvids</taxon>
        <taxon>Malvales</taxon>
        <taxon>Malvaceae</taxon>
        <taxon>Malvoideae</taxon>
        <taxon>Gossypium</taxon>
    </lineage>
</organism>
<name>A0ABR0NGE0_GOSAR</name>